<dbReference type="GO" id="GO:0003677">
    <property type="term" value="F:DNA binding"/>
    <property type="evidence" value="ECO:0007669"/>
    <property type="project" value="UniProtKB-KW"/>
</dbReference>
<evidence type="ECO:0000256" key="2">
    <source>
        <dbReference type="ARBA" id="ARBA00022723"/>
    </source>
</evidence>
<feature type="compositionally biased region" description="Polar residues" evidence="8">
    <location>
        <begin position="1"/>
        <end position="10"/>
    </location>
</feature>
<evidence type="ECO:0000313" key="9">
    <source>
        <dbReference type="EMBL" id="OAJ43365.1"/>
    </source>
</evidence>
<evidence type="ECO:0000256" key="6">
    <source>
        <dbReference type="ARBA" id="ARBA00023125"/>
    </source>
</evidence>
<evidence type="ECO:0000313" key="10">
    <source>
        <dbReference type="Proteomes" id="UP000077115"/>
    </source>
</evidence>
<feature type="compositionally biased region" description="Polar residues" evidence="8">
    <location>
        <begin position="85"/>
        <end position="111"/>
    </location>
</feature>
<dbReference type="PANTHER" id="PTHR24391">
    <property type="entry name" value="HISTONE H4 TRANSCRIPTION FACTOR-RELATED"/>
    <property type="match status" value="1"/>
</dbReference>
<comment type="subcellular location">
    <subcellularLocation>
        <location evidence="1">Nucleus</location>
    </subcellularLocation>
</comment>
<reference evidence="9 10" key="2">
    <citation type="submission" date="2016-05" db="EMBL/GenBank/DDBJ databases">
        <title>Lineage-specific infection strategies underlie the spectrum of fungal disease in amphibians.</title>
        <authorList>
            <person name="Cuomo C.A."/>
            <person name="Farrer R.A."/>
            <person name="James T."/>
            <person name="Longcore J."/>
            <person name="Birren B."/>
        </authorList>
    </citation>
    <scope>NUCLEOTIDE SEQUENCE [LARGE SCALE GENOMIC DNA]</scope>
    <source>
        <strain evidence="9 10">JEL423</strain>
    </source>
</reference>
<gene>
    <name evidence="9" type="ORF">BDEG_26732</name>
</gene>
<dbReference type="GO" id="GO:0008270">
    <property type="term" value="F:zinc ion binding"/>
    <property type="evidence" value="ECO:0007669"/>
    <property type="project" value="UniProtKB-KW"/>
</dbReference>
<evidence type="ECO:0000256" key="5">
    <source>
        <dbReference type="ARBA" id="ARBA00022833"/>
    </source>
</evidence>
<keyword evidence="6" id="KW-0238">DNA-binding</keyword>
<dbReference type="EMBL" id="DS022309">
    <property type="protein sequence ID" value="OAJ43365.1"/>
    <property type="molecule type" value="Genomic_DNA"/>
</dbReference>
<proteinExistence type="predicted"/>
<dbReference type="VEuPathDB" id="FungiDB:BDEG_26732"/>
<dbReference type="InterPro" id="IPR051574">
    <property type="entry name" value="ZnF_E-box_Homeobox"/>
</dbReference>
<keyword evidence="7" id="KW-0539">Nucleus</keyword>
<keyword evidence="5" id="KW-0862">Zinc</keyword>
<evidence type="ECO:0000256" key="4">
    <source>
        <dbReference type="ARBA" id="ARBA00022771"/>
    </source>
</evidence>
<evidence type="ECO:0000256" key="8">
    <source>
        <dbReference type="SAM" id="MobiDB-lite"/>
    </source>
</evidence>
<feature type="compositionally biased region" description="Low complexity" evidence="8">
    <location>
        <begin position="112"/>
        <end position="139"/>
    </location>
</feature>
<sequence length="251" mass="28706">MNQPGPSASKQGRKQSIDEPGPGIPDKNWQRLIDEVNSDAFESWQELFDIVDQSTSNQNQQQSTDELDPSIFDENWIDLFDIADSSTSNQVSGPTNEPNPDTSGEYQQEPMSSSISSRIRQQPIDVASPSTSSQNQQQPMIHNESLNTVPNRVTGLSRKYQIILNGMKQRLVESKIVQMKKLKEYHKYAALGLEQWSALKRGKEISEPRHNPDTEIRLKQECRKLSMRVYGMRRDLKKFMAKHGLEFEEPN</sequence>
<reference evidence="9 10" key="1">
    <citation type="submission" date="2006-10" db="EMBL/GenBank/DDBJ databases">
        <title>The Genome Sequence of Batrachochytrium dendrobatidis JEL423.</title>
        <authorList>
            <consortium name="The Broad Institute Genome Sequencing Platform"/>
            <person name="Birren B."/>
            <person name="Lander E."/>
            <person name="Galagan J."/>
            <person name="Cuomo C."/>
            <person name="Devon K."/>
            <person name="Jaffe D."/>
            <person name="Butler J."/>
            <person name="Alvarez P."/>
            <person name="Gnerre S."/>
            <person name="Grabherr M."/>
            <person name="Kleber M."/>
            <person name="Mauceli E."/>
            <person name="Brockman W."/>
            <person name="Young S."/>
            <person name="LaButti K."/>
            <person name="Sykes S."/>
            <person name="DeCaprio D."/>
            <person name="Crawford M."/>
            <person name="Koehrsen M."/>
            <person name="Engels R."/>
            <person name="Montgomery P."/>
            <person name="Pearson M."/>
            <person name="Howarth C."/>
            <person name="Larson L."/>
            <person name="White J."/>
            <person name="O'Leary S."/>
            <person name="Kodira C."/>
            <person name="Zeng Q."/>
            <person name="Yandava C."/>
            <person name="Alvarado L."/>
            <person name="Longcore J."/>
            <person name="James T."/>
        </authorList>
    </citation>
    <scope>NUCLEOTIDE SEQUENCE [LARGE SCALE GENOMIC DNA]</scope>
    <source>
        <strain evidence="9 10">JEL423</strain>
    </source>
</reference>
<name>A0A177WUN8_BATDL</name>
<dbReference type="AlphaFoldDB" id="A0A177WUN8"/>
<dbReference type="GO" id="GO:0005634">
    <property type="term" value="C:nucleus"/>
    <property type="evidence" value="ECO:0007669"/>
    <property type="project" value="UniProtKB-SubCell"/>
</dbReference>
<protein>
    <submittedName>
        <fullName evidence="9">Uncharacterized protein</fullName>
    </submittedName>
</protein>
<accession>A0A177WUN8</accession>
<feature type="region of interest" description="Disordered" evidence="8">
    <location>
        <begin position="1"/>
        <end position="34"/>
    </location>
</feature>
<dbReference type="GO" id="GO:0006355">
    <property type="term" value="P:regulation of DNA-templated transcription"/>
    <property type="evidence" value="ECO:0007669"/>
    <property type="project" value="UniProtKB-ARBA"/>
</dbReference>
<feature type="region of interest" description="Disordered" evidence="8">
    <location>
        <begin position="85"/>
        <end position="150"/>
    </location>
</feature>
<evidence type="ECO:0000256" key="3">
    <source>
        <dbReference type="ARBA" id="ARBA00022737"/>
    </source>
</evidence>
<organism evidence="9 10">
    <name type="scientific">Batrachochytrium dendrobatidis (strain JEL423)</name>
    <dbReference type="NCBI Taxonomy" id="403673"/>
    <lineage>
        <taxon>Eukaryota</taxon>
        <taxon>Fungi</taxon>
        <taxon>Fungi incertae sedis</taxon>
        <taxon>Chytridiomycota</taxon>
        <taxon>Chytridiomycota incertae sedis</taxon>
        <taxon>Chytridiomycetes</taxon>
        <taxon>Rhizophydiales</taxon>
        <taxon>Rhizophydiales incertae sedis</taxon>
        <taxon>Batrachochytrium</taxon>
    </lineage>
</organism>
<dbReference type="PANTHER" id="PTHR24391:SF18">
    <property type="entry name" value="EG:115C2.6 PROTEIN"/>
    <property type="match status" value="1"/>
</dbReference>
<keyword evidence="2" id="KW-0479">Metal-binding</keyword>
<evidence type="ECO:0000256" key="7">
    <source>
        <dbReference type="ARBA" id="ARBA00023242"/>
    </source>
</evidence>
<keyword evidence="3" id="KW-0677">Repeat</keyword>
<dbReference type="Proteomes" id="UP000077115">
    <property type="component" value="Unassembled WGS sequence"/>
</dbReference>
<keyword evidence="4" id="KW-0863">Zinc-finger</keyword>
<evidence type="ECO:0000256" key="1">
    <source>
        <dbReference type="ARBA" id="ARBA00004123"/>
    </source>
</evidence>